<dbReference type="Pfam" id="PF02195">
    <property type="entry name" value="ParB_N"/>
    <property type="match status" value="1"/>
</dbReference>
<organism evidence="4 5">
    <name type="scientific">Granulicella cerasi</name>
    <dbReference type="NCBI Taxonomy" id="741063"/>
    <lineage>
        <taxon>Bacteria</taxon>
        <taxon>Pseudomonadati</taxon>
        <taxon>Acidobacteriota</taxon>
        <taxon>Terriglobia</taxon>
        <taxon>Terriglobales</taxon>
        <taxon>Acidobacteriaceae</taxon>
        <taxon>Granulicella</taxon>
    </lineage>
</organism>
<dbReference type="SUPFAM" id="SSF109709">
    <property type="entry name" value="KorB DNA-binding domain-like"/>
    <property type="match status" value="1"/>
</dbReference>
<dbReference type="InterPro" id="IPR004437">
    <property type="entry name" value="ParB/RepB/Spo0J"/>
</dbReference>
<dbReference type="SUPFAM" id="SSF110849">
    <property type="entry name" value="ParB/Sulfiredoxin"/>
    <property type="match status" value="1"/>
</dbReference>
<dbReference type="Gene3D" id="1.10.10.2830">
    <property type="match status" value="1"/>
</dbReference>
<evidence type="ECO:0000256" key="1">
    <source>
        <dbReference type="ARBA" id="ARBA00006295"/>
    </source>
</evidence>
<dbReference type="Pfam" id="PF17762">
    <property type="entry name" value="HTH_ParB"/>
    <property type="match status" value="1"/>
</dbReference>
<dbReference type="PANTHER" id="PTHR33375">
    <property type="entry name" value="CHROMOSOME-PARTITIONING PROTEIN PARB-RELATED"/>
    <property type="match status" value="1"/>
</dbReference>
<dbReference type="Proteomes" id="UP001596391">
    <property type="component" value="Unassembled WGS sequence"/>
</dbReference>
<gene>
    <name evidence="4" type="ORF">ACFQBQ_08075</name>
</gene>
<dbReference type="SMART" id="SM00470">
    <property type="entry name" value="ParB"/>
    <property type="match status" value="1"/>
</dbReference>
<protein>
    <submittedName>
        <fullName evidence="4">ParB/RepB/Spo0J family partition protein</fullName>
    </submittedName>
</protein>
<dbReference type="InterPro" id="IPR003115">
    <property type="entry name" value="ParB_N"/>
</dbReference>
<accession>A0ABW1Z9H1</accession>
<dbReference type="Gene3D" id="3.90.1530.30">
    <property type="match status" value="1"/>
</dbReference>
<feature type="region of interest" description="Disordered" evidence="2">
    <location>
        <begin position="508"/>
        <end position="528"/>
    </location>
</feature>
<dbReference type="InterPro" id="IPR041468">
    <property type="entry name" value="HTH_ParB/Spo0J"/>
</dbReference>
<comment type="similarity">
    <text evidence="1">Belongs to the ParB family.</text>
</comment>
<sequence length="528" mass="58113">METQVIQATEYRNVSLSLLNESKTNPRRTFEETALKELADSIRTQGVLSPLLVRPITENGFEIIAGARRYRAAQMAETPTVPVRIVNLSDAEALEAQLVENLVRSEIHPMEEAQGFRALLDLEEPKYSIEQIGARVGKSPAFVAQRLKLTDLIPSAVDAFYADEIGVGHALLLAKLPADQQEEALKACFKEVYNGASKPARILLPVRNLQFWIDSNILLVLKDAPFNKRDAQLVPSAGSCADCPKRTGHNKLLFGDDLGRQGDRCTDPNCYQAKVSAHVAKTIAARPELVQISSAYGGQKEGSPVLPRNKYTAIRDDKPKSTDEAKRPEFKVCKFTTEAIITEGSDIGTLHKVCANPSCPVHHPKQKADRDDQRWKAEQEKQRKEQAIANITGLRVLSAIGAAVPVRLLKRDLLFVIERLVSVLDEGRIETLTRQHGIRQKRDDGGLQKTLSVFLRRADEGTLSRLLVETCILLAASRGNPSSVLKEAAIAYKVDTDGIASKVRQEFAAKDKAKKAPQPAAKTAKKAA</sequence>
<name>A0ABW1Z9H1_9BACT</name>
<proteinExistence type="inferred from homology"/>
<feature type="domain" description="ParB-like N-terminal" evidence="3">
    <location>
        <begin position="12"/>
        <end position="102"/>
    </location>
</feature>
<dbReference type="InterPro" id="IPR036086">
    <property type="entry name" value="ParB/Sulfiredoxin_sf"/>
</dbReference>
<dbReference type="NCBIfam" id="TIGR00180">
    <property type="entry name" value="parB_part"/>
    <property type="match status" value="1"/>
</dbReference>
<dbReference type="InterPro" id="IPR050336">
    <property type="entry name" value="Chromosome_partition/occlusion"/>
</dbReference>
<evidence type="ECO:0000313" key="4">
    <source>
        <dbReference type="EMBL" id="MFC6645540.1"/>
    </source>
</evidence>
<reference evidence="5" key="1">
    <citation type="journal article" date="2019" name="Int. J. Syst. Evol. Microbiol.">
        <title>The Global Catalogue of Microorganisms (GCM) 10K type strain sequencing project: providing services to taxonomists for standard genome sequencing and annotation.</title>
        <authorList>
            <consortium name="The Broad Institute Genomics Platform"/>
            <consortium name="The Broad Institute Genome Sequencing Center for Infectious Disease"/>
            <person name="Wu L."/>
            <person name="Ma J."/>
        </authorList>
    </citation>
    <scope>NUCLEOTIDE SEQUENCE [LARGE SCALE GENOMIC DNA]</scope>
    <source>
        <strain evidence="5">CGMCC 1.16026</strain>
    </source>
</reference>
<evidence type="ECO:0000259" key="3">
    <source>
        <dbReference type="SMART" id="SM00470"/>
    </source>
</evidence>
<evidence type="ECO:0000313" key="5">
    <source>
        <dbReference type="Proteomes" id="UP001596391"/>
    </source>
</evidence>
<comment type="caution">
    <text evidence="4">The sequence shown here is derived from an EMBL/GenBank/DDBJ whole genome shotgun (WGS) entry which is preliminary data.</text>
</comment>
<evidence type="ECO:0000256" key="2">
    <source>
        <dbReference type="SAM" id="MobiDB-lite"/>
    </source>
</evidence>
<keyword evidence="5" id="KW-1185">Reference proteome</keyword>
<dbReference type="PANTHER" id="PTHR33375:SF7">
    <property type="entry name" value="CHROMOSOME 2-PARTITIONING PROTEIN PARB-RELATED"/>
    <property type="match status" value="1"/>
</dbReference>
<dbReference type="EMBL" id="JBHSWI010000001">
    <property type="protein sequence ID" value="MFC6645540.1"/>
    <property type="molecule type" value="Genomic_DNA"/>
</dbReference>
<dbReference type="RefSeq" id="WP_263371901.1">
    <property type="nucleotide sequence ID" value="NZ_JAGSYD010000003.1"/>
</dbReference>